<dbReference type="Proteomes" id="UP000566819">
    <property type="component" value="Unassembled WGS sequence"/>
</dbReference>
<accession>A0A8H4REP2</accession>
<keyword evidence="3" id="KW-1185">Reference proteome</keyword>
<protein>
    <submittedName>
        <fullName evidence="2">Uncharacterized protein</fullName>
    </submittedName>
</protein>
<feature type="region of interest" description="Disordered" evidence="1">
    <location>
        <begin position="127"/>
        <end position="157"/>
    </location>
</feature>
<dbReference type="OrthoDB" id="5411773at2759"/>
<dbReference type="EMBL" id="JAAMPI010000770">
    <property type="protein sequence ID" value="KAF4628730.1"/>
    <property type="molecule type" value="Genomic_DNA"/>
</dbReference>
<gene>
    <name evidence="2" type="ORF">G7Y89_g9424</name>
</gene>
<evidence type="ECO:0000313" key="3">
    <source>
        <dbReference type="Proteomes" id="UP000566819"/>
    </source>
</evidence>
<evidence type="ECO:0000313" key="2">
    <source>
        <dbReference type="EMBL" id="KAF4628730.1"/>
    </source>
</evidence>
<name>A0A8H4REP2_9HELO</name>
<dbReference type="AlphaFoldDB" id="A0A8H4REP2"/>
<sequence>MTDINPSAPAAPRYRPAKPVTEEIRQHCHIYLDEQLYTHALTLLSDLITAGASHPDCQNIPVIAPIPYHIELVCCLLIHPRYTTQAPPSERLELPARSITLLRNILAILGPINANLDQAFSLEPEVTSRNLRRGRNTTEHDDESSGNDSDDKSERMRGVIANKGRIRRCAKDFWHMVGWALNCSVKYPKRWQYWKVWLDYMLDVLDADYKERKRQDEEIDSVKSHCPDSEAEFILLRECLLLKYLSDVRGRSSAVKRVVRSIFADGGPENLKEFPEVFENETKEVKFQNGQKRKREGTAIQKFGDYEEDDANLEFETARNTDRSSETIPDDEEENTLFQDPYLGGPDSIALRQRLLALLSRLSDDLPEEFVDVRDAYDIFFTSVRSLPVPAFSLFISPSISSQLPEMVLVSLSQLLLLRLLPNNAPRPHTIRGRDNDEITQELLEQCFLPFSANTSSVEDNAKVSILVESLFRLYVRSCLCDHTLDLDHAIEKGILARQNKVKGDKRRKETTKKKGEDSDMMWLNASGERLRLLLEWIERKTTEE</sequence>
<proteinExistence type="predicted"/>
<reference evidence="2 3" key="1">
    <citation type="submission" date="2020-03" db="EMBL/GenBank/DDBJ databases">
        <title>Draft Genome Sequence of Cudoniella acicularis.</title>
        <authorList>
            <person name="Buettner E."/>
            <person name="Kellner H."/>
        </authorList>
    </citation>
    <scope>NUCLEOTIDE SEQUENCE [LARGE SCALE GENOMIC DNA]</scope>
    <source>
        <strain evidence="2 3">DSM 108380</strain>
    </source>
</reference>
<comment type="caution">
    <text evidence="2">The sequence shown here is derived from an EMBL/GenBank/DDBJ whole genome shotgun (WGS) entry which is preliminary data.</text>
</comment>
<organism evidence="2 3">
    <name type="scientific">Cudoniella acicularis</name>
    <dbReference type="NCBI Taxonomy" id="354080"/>
    <lineage>
        <taxon>Eukaryota</taxon>
        <taxon>Fungi</taxon>
        <taxon>Dikarya</taxon>
        <taxon>Ascomycota</taxon>
        <taxon>Pezizomycotina</taxon>
        <taxon>Leotiomycetes</taxon>
        <taxon>Helotiales</taxon>
        <taxon>Tricladiaceae</taxon>
        <taxon>Cudoniella</taxon>
    </lineage>
</organism>
<evidence type="ECO:0000256" key="1">
    <source>
        <dbReference type="SAM" id="MobiDB-lite"/>
    </source>
</evidence>